<protein>
    <submittedName>
        <fullName evidence="2">Uncharacterized protein</fullName>
    </submittedName>
</protein>
<feature type="region of interest" description="Disordered" evidence="1">
    <location>
        <begin position="272"/>
        <end position="294"/>
    </location>
</feature>
<evidence type="ECO:0000256" key="1">
    <source>
        <dbReference type="SAM" id="MobiDB-lite"/>
    </source>
</evidence>
<feature type="compositionally biased region" description="Low complexity" evidence="1">
    <location>
        <begin position="7"/>
        <end position="24"/>
    </location>
</feature>
<organism evidence="2 3">
    <name type="scientific">Apiotrichum porosum</name>
    <dbReference type="NCBI Taxonomy" id="105984"/>
    <lineage>
        <taxon>Eukaryota</taxon>
        <taxon>Fungi</taxon>
        <taxon>Dikarya</taxon>
        <taxon>Basidiomycota</taxon>
        <taxon>Agaricomycotina</taxon>
        <taxon>Tremellomycetes</taxon>
        <taxon>Trichosporonales</taxon>
        <taxon>Trichosporonaceae</taxon>
        <taxon>Apiotrichum</taxon>
    </lineage>
</organism>
<name>A0A427XNF3_9TREE</name>
<dbReference type="OrthoDB" id="2124108at2759"/>
<gene>
    <name evidence="2" type="ORF">EHS24_008875</name>
</gene>
<dbReference type="Proteomes" id="UP000279236">
    <property type="component" value="Unassembled WGS sequence"/>
</dbReference>
<reference evidence="2 3" key="1">
    <citation type="submission" date="2018-11" db="EMBL/GenBank/DDBJ databases">
        <title>Genome sequence of Apiotrichum porosum DSM 27194.</title>
        <authorList>
            <person name="Aliyu H."/>
            <person name="Gorte O."/>
            <person name="Ochsenreither K."/>
        </authorList>
    </citation>
    <scope>NUCLEOTIDE SEQUENCE [LARGE SCALE GENOMIC DNA]</scope>
    <source>
        <strain evidence="2 3">DSM 27194</strain>
    </source>
</reference>
<feature type="region of interest" description="Disordered" evidence="1">
    <location>
        <begin position="1"/>
        <end position="34"/>
    </location>
</feature>
<evidence type="ECO:0000313" key="3">
    <source>
        <dbReference type="Proteomes" id="UP000279236"/>
    </source>
</evidence>
<proteinExistence type="predicted"/>
<dbReference type="RefSeq" id="XP_028475249.1">
    <property type="nucleotide sequence ID" value="XM_028624177.1"/>
</dbReference>
<sequence>MSSVEQPPTAGPSAPSTAPAPDPAAEARAEARAARIAAAVERGKTEYQSQHAHTERGWFLDADLAGPSKKDRQAVEYASTLRVLANDPEEAARAVADIRACAGPKLASLARDLLTTGVRAAVIAKDKEAAVEFARASKKHWAANPGLAVECSNAFAFAGEGTESTHPLLASFGQGVHYPVLAALDERLGAASATEEAVRALAEVVHALAMSRAWAFSRPLYSTDKSTRSSGILHGSSALRDTLFSIDRTALRQALGVDPSTLNGALARLGRALGGSEENEPAPGERVERGVREL</sequence>
<accession>A0A427XNF3</accession>
<comment type="caution">
    <text evidence="2">The sequence shown here is derived from an EMBL/GenBank/DDBJ whole genome shotgun (WGS) entry which is preliminary data.</text>
</comment>
<dbReference type="EMBL" id="RSCE01000008">
    <property type="protein sequence ID" value="RSH80302.1"/>
    <property type="molecule type" value="Genomic_DNA"/>
</dbReference>
<keyword evidence="3" id="KW-1185">Reference proteome</keyword>
<feature type="compositionally biased region" description="Basic and acidic residues" evidence="1">
    <location>
        <begin position="283"/>
        <end position="294"/>
    </location>
</feature>
<evidence type="ECO:0000313" key="2">
    <source>
        <dbReference type="EMBL" id="RSH80302.1"/>
    </source>
</evidence>
<dbReference type="AlphaFoldDB" id="A0A427XNF3"/>
<dbReference type="GeneID" id="39593418"/>